<dbReference type="PROSITE" id="PS51186">
    <property type="entry name" value="GNAT"/>
    <property type="match status" value="1"/>
</dbReference>
<dbReference type="AlphaFoldDB" id="A0A6N8UCJ0"/>
<dbReference type="InterPro" id="IPR016181">
    <property type="entry name" value="Acyl_CoA_acyltransferase"/>
</dbReference>
<evidence type="ECO:0000313" key="3">
    <source>
        <dbReference type="Proteomes" id="UP000434036"/>
    </source>
</evidence>
<comment type="caution">
    <text evidence="2">The sequence shown here is derived from an EMBL/GenBank/DDBJ whole genome shotgun (WGS) entry which is preliminary data.</text>
</comment>
<evidence type="ECO:0000259" key="1">
    <source>
        <dbReference type="PROSITE" id="PS51186"/>
    </source>
</evidence>
<keyword evidence="3" id="KW-1185">Reference proteome</keyword>
<accession>A0A6N8UCJ0</accession>
<protein>
    <submittedName>
        <fullName evidence="2">GNAT family N-acetyltransferase</fullName>
    </submittedName>
</protein>
<dbReference type="RefSeq" id="WP_160625819.1">
    <property type="nucleotide sequence ID" value="NZ_WUUQ01000007.1"/>
</dbReference>
<dbReference type="SUPFAM" id="SSF55729">
    <property type="entry name" value="Acyl-CoA N-acyltransferases (Nat)"/>
    <property type="match status" value="1"/>
</dbReference>
<feature type="domain" description="N-acetyltransferase" evidence="1">
    <location>
        <begin position="1"/>
        <end position="160"/>
    </location>
</feature>
<organism evidence="2 3">
    <name type="scientific">Copranaerobaculum intestinale</name>
    <dbReference type="NCBI Taxonomy" id="2692629"/>
    <lineage>
        <taxon>Bacteria</taxon>
        <taxon>Bacillati</taxon>
        <taxon>Bacillota</taxon>
        <taxon>Erysipelotrichia</taxon>
        <taxon>Erysipelotrichales</taxon>
        <taxon>Erysipelotrichaceae</taxon>
        <taxon>Copranaerobaculum</taxon>
    </lineage>
</organism>
<reference evidence="2 3" key="1">
    <citation type="submission" date="2019-12" db="EMBL/GenBank/DDBJ databases">
        <authorList>
            <person name="Yang R."/>
        </authorList>
    </citation>
    <scope>NUCLEOTIDE SEQUENCE [LARGE SCALE GENOMIC DNA]</scope>
    <source>
        <strain evidence="2 3">DONG20-135</strain>
    </source>
</reference>
<dbReference type="CDD" id="cd04301">
    <property type="entry name" value="NAT_SF"/>
    <property type="match status" value="1"/>
</dbReference>
<dbReference type="Proteomes" id="UP000434036">
    <property type="component" value="Unassembled WGS sequence"/>
</dbReference>
<dbReference type="EMBL" id="WUUQ01000007">
    <property type="protein sequence ID" value="MXQ74433.1"/>
    <property type="molecule type" value="Genomic_DNA"/>
</dbReference>
<dbReference type="Pfam" id="PF00583">
    <property type="entry name" value="Acetyltransf_1"/>
    <property type="match status" value="1"/>
</dbReference>
<reference evidence="2 3" key="2">
    <citation type="submission" date="2020-01" db="EMBL/GenBank/DDBJ databases">
        <title>Clostridiaceae sp. nov. isolated from the gut of human by culturomics.</title>
        <authorList>
            <person name="Chang Y."/>
        </authorList>
    </citation>
    <scope>NUCLEOTIDE SEQUENCE [LARGE SCALE GENOMIC DNA]</scope>
    <source>
        <strain evidence="2 3">DONG20-135</strain>
    </source>
</reference>
<dbReference type="InterPro" id="IPR000182">
    <property type="entry name" value="GNAT_dom"/>
</dbReference>
<dbReference type="Gene3D" id="3.40.630.30">
    <property type="match status" value="1"/>
</dbReference>
<evidence type="ECO:0000313" key="2">
    <source>
        <dbReference type="EMBL" id="MXQ74433.1"/>
    </source>
</evidence>
<name>A0A6N8UCJ0_9FIRM</name>
<dbReference type="GO" id="GO:0016747">
    <property type="term" value="F:acyltransferase activity, transferring groups other than amino-acyl groups"/>
    <property type="evidence" value="ECO:0007669"/>
    <property type="project" value="InterPro"/>
</dbReference>
<gene>
    <name evidence="2" type="ORF">GSF08_10900</name>
</gene>
<proteinExistence type="predicted"/>
<sequence>MQIRKIDDGQIRMQISEKILRQLPDYFGIEESTLDYIHQSEYQTMFAAYEDEQPIGFLTLQPHGDACMEVYAMGVLERGHRKGIGRSLMEYAFAYAKQQGCTYVSVKTLGSSHPDEGYRKTRQFYYAMGFQPLEESTQLWGMDCPCLFMVKHLYMDAPIKNYDLEKPQG</sequence>
<keyword evidence="2" id="KW-0808">Transferase</keyword>